<dbReference type="InterPro" id="IPR013783">
    <property type="entry name" value="Ig-like_fold"/>
</dbReference>
<feature type="signal peptide" evidence="4">
    <location>
        <begin position="1"/>
        <end position="21"/>
    </location>
</feature>
<feature type="domain" description="Calx-beta" evidence="5">
    <location>
        <begin position="547"/>
        <end position="644"/>
    </location>
</feature>
<keyword evidence="7" id="KW-1185">Reference proteome</keyword>
<dbReference type="InterPro" id="IPR020008">
    <property type="entry name" value="GlyGly_CTERM"/>
</dbReference>
<reference evidence="6" key="2">
    <citation type="submission" date="2020-08" db="EMBL/GenBank/DDBJ databases">
        <authorList>
            <person name="Lai Q."/>
        </authorList>
    </citation>
    <scope>NUCLEOTIDE SEQUENCE</scope>
    <source>
        <strain evidence="6">S27-2</strain>
    </source>
</reference>
<evidence type="ECO:0000256" key="1">
    <source>
        <dbReference type="ARBA" id="ARBA00022729"/>
    </source>
</evidence>
<evidence type="ECO:0000256" key="2">
    <source>
        <dbReference type="ARBA" id="ARBA00022737"/>
    </source>
</evidence>
<evidence type="ECO:0000259" key="5">
    <source>
        <dbReference type="SMART" id="SM00237"/>
    </source>
</evidence>
<dbReference type="PANTHER" id="PTHR38787:SF3">
    <property type="entry name" value="REGULATORY P DOMAIN-CONTAINING PROTEIN"/>
    <property type="match status" value="1"/>
</dbReference>
<evidence type="ECO:0000313" key="6">
    <source>
        <dbReference type="EMBL" id="MBC3766460.1"/>
    </source>
</evidence>
<dbReference type="SMART" id="SM00237">
    <property type="entry name" value="Calx_beta"/>
    <property type="match status" value="2"/>
</dbReference>
<dbReference type="SUPFAM" id="SSF141072">
    <property type="entry name" value="CalX-like"/>
    <property type="match status" value="2"/>
</dbReference>
<dbReference type="Gene3D" id="2.60.40.10">
    <property type="entry name" value="Immunoglobulins"/>
    <property type="match status" value="1"/>
</dbReference>
<name>A0A8J6LZU8_9ALTE</name>
<dbReference type="GO" id="GO:0007154">
    <property type="term" value="P:cell communication"/>
    <property type="evidence" value="ECO:0007669"/>
    <property type="project" value="InterPro"/>
</dbReference>
<dbReference type="AlphaFoldDB" id="A0A8J6LZU8"/>
<dbReference type="Pfam" id="PF08309">
    <property type="entry name" value="LVIVD"/>
    <property type="match status" value="1"/>
</dbReference>
<keyword evidence="1 4" id="KW-0732">Signal</keyword>
<dbReference type="RefSeq" id="WP_186506977.1">
    <property type="nucleotide sequence ID" value="NZ_JACNEP010000007.1"/>
</dbReference>
<dbReference type="SUPFAM" id="SSF51004">
    <property type="entry name" value="C-terminal (heme d1) domain of cytochrome cd1-nitrite reductase"/>
    <property type="match status" value="1"/>
</dbReference>
<accession>A0A8J6LZU8</accession>
<comment type="caution">
    <text evidence="6">The sequence shown here is derived from an EMBL/GenBank/DDBJ whole genome shotgun (WGS) entry which is preliminary data.</text>
</comment>
<dbReference type="NCBIfam" id="TIGR03501">
    <property type="entry name" value="GlyGly_CTERM"/>
    <property type="match status" value="1"/>
</dbReference>
<dbReference type="Proteomes" id="UP000601768">
    <property type="component" value="Unassembled WGS sequence"/>
</dbReference>
<dbReference type="InterPro" id="IPR038081">
    <property type="entry name" value="CalX-like_sf"/>
</dbReference>
<sequence length="917" mass="99628">MRLIRLLIIMVLSVPSQVIWAHAEHDKARFIAPDGNDEGRCDNRFRPCKTLLYAATHANKGDTILVAQGDYLISDESEIYYLTSQLVPVLGGYSRIDNYNVQNPSLFATRLIGLPFEFASDMQKQGFAVLADTKSRNINHQKLAAKFATDNQLKQAQQDVACTNGSAGAFPCHNMSLVAHVPIEQFSGSHYAANDIWGHIDLNNGTEYALIGLSHGVGVVSLANPSAPQVVGSVSGFSSDWRDIKVYQYYSAAEGRWRAYAYVTSETRGDGVSIIDLNHLPESVTLASNDFAFATAHNVYISGVDYSLNIANSGFPPLLQILGANRLSGSQHSYSLTDPTDLSDEMIPSGQTRSDYTHDASSFVTRDSAQTAQCNNATENGCLVLLDFNEDEIRLWDQSKLTRRSNLSRTTYSNAAYVHSGWWSEDQQFIFVHDELDEMQFGLNTTLRIFDISDLHSPQLAGTWTGPTAAIDHNGFVRGNRYYMSNYERGVTVLDISNPASPEQIGYFDTFPSSDNSSFNGAWGVYPFLPSGLILVSDIGSGLYILKDETLNPADDTLSFSDNHLTSEEGEQITLSVNRSGNSSQAATVNYETLTGSATDNDFSAQQGTLSWAAGDTSPKTITLTITPDQNDTELNESFFVRLYQPSSKTQLGSNKLVNVTIAGKTATNSASFTQNELTLYENGSAQTITVARQGNVAEAFSVDYQLTAQTADIGADIQGIEGTLTWQANDLAPKTLTLTPIDDSDVESDETLLLTLSAANQDLLGNPHEVVITIKDDESNHAPSVNAGNNQQVNALQRVELVASATDEDGDNLTYSWLQTSGVIVNLRDKDTLTAIFTAPNNNADLTFELTATDPFGALSKSSVSIKVVKSDASGGTSSAGDSGGSVNWFGLLLLATLCAWRQNQLTNLRRDSRSN</sequence>
<evidence type="ECO:0000256" key="4">
    <source>
        <dbReference type="SAM" id="SignalP"/>
    </source>
</evidence>
<dbReference type="Pfam" id="PF03160">
    <property type="entry name" value="Calx-beta"/>
    <property type="match status" value="2"/>
</dbReference>
<gene>
    <name evidence="6" type="ORF">H8B19_11275</name>
</gene>
<evidence type="ECO:0000256" key="3">
    <source>
        <dbReference type="ARBA" id="ARBA00022837"/>
    </source>
</evidence>
<keyword evidence="3" id="KW-0106">Calcium</keyword>
<protein>
    <submittedName>
        <fullName evidence="6">Choice-of-anchor B family protein</fullName>
    </submittedName>
</protein>
<dbReference type="InterPro" id="IPR027589">
    <property type="entry name" value="Choice_anch_B"/>
</dbReference>
<dbReference type="GO" id="GO:0016020">
    <property type="term" value="C:membrane"/>
    <property type="evidence" value="ECO:0007669"/>
    <property type="project" value="InterPro"/>
</dbReference>
<feature type="chain" id="PRO_5035233697" evidence="4">
    <location>
        <begin position="22"/>
        <end position="917"/>
    </location>
</feature>
<reference evidence="6" key="1">
    <citation type="journal article" date="2018" name="Int. J. Syst. Evol. Microbiol.">
        <title>Neptunicella marina gen. nov., sp. nov., isolated from surface seawater.</title>
        <authorList>
            <person name="Liu X."/>
            <person name="Lai Q."/>
            <person name="Du Y."/>
            <person name="Zhang X."/>
            <person name="Liu Z."/>
            <person name="Sun F."/>
            <person name="Shao Z."/>
        </authorList>
    </citation>
    <scope>NUCLEOTIDE SEQUENCE</scope>
    <source>
        <strain evidence="6">S27-2</strain>
    </source>
</reference>
<dbReference type="InterPro" id="IPR013211">
    <property type="entry name" value="LVIVD"/>
</dbReference>
<evidence type="ECO:0000313" key="7">
    <source>
        <dbReference type="Proteomes" id="UP000601768"/>
    </source>
</evidence>
<dbReference type="GO" id="GO:0005576">
    <property type="term" value="C:extracellular region"/>
    <property type="evidence" value="ECO:0007669"/>
    <property type="project" value="TreeGrafter"/>
</dbReference>
<organism evidence="6 7">
    <name type="scientific">Neptunicella marina</name>
    <dbReference type="NCBI Taxonomy" id="2125989"/>
    <lineage>
        <taxon>Bacteria</taxon>
        <taxon>Pseudomonadati</taxon>
        <taxon>Pseudomonadota</taxon>
        <taxon>Gammaproteobacteria</taxon>
        <taxon>Alteromonadales</taxon>
        <taxon>Alteromonadaceae</taxon>
        <taxon>Neptunicella</taxon>
    </lineage>
</organism>
<dbReference type="PANTHER" id="PTHR38787">
    <property type="entry name" value="REGULATORY P DOMAIN-CONTAINING PROTEIN"/>
    <property type="match status" value="1"/>
</dbReference>
<dbReference type="InterPro" id="IPR011048">
    <property type="entry name" value="Haem_d1_sf"/>
</dbReference>
<proteinExistence type="predicted"/>
<dbReference type="NCBIfam" id="TIGR04312">
    <property type="entry name" value="choice_anch_B"/>
    <property type="match status" value="1"/>
</dbReference>
<dbReference type="Pfam" id="PF22352">
    <property type="entry name" value="K319L-like_PKD"/>
    <property type="match status" value="1"/>
</dbReference>
<feature type="domain" description="Calx-beta" evidence="5">
    <location>
        <begin position="658"/>
        <end position="758"/>
    </location>
</feature>
<dbReference type="EMBL" id="JACNEP010000007">
    <property type="protein sequence ID" value="MBC3766460.1"/>
    <property type="molecule type" value="Genomic_DNA"/>
</dbReference>
<dbReference type="InterPro" id="IPR003644">
    <property type="entry name" value="Calx_beta"/>
</dbReference>
<keyword evidence="2" id="KW-0677">Repeat</keyword>
<dbReference type="Gene3D" id="2.60.40.2030">
    <property type="match status" value="2"/>
</dbReference>